<keyword evidence="2" id="KW-0175">Coiled coil</keyword>
<comment type="subcellular location">
    <subcellularLocation>
        <location evidence="1">Cell envelope</location>
    </subcellularLocation>
</comment>
<feature type="domain" description="YbhG-like alpha-helical hairpin" evidence="3">
    <location>
        <begin position="73"/>
        <end position="200"/>
    </location>
</feature>
<dbReference type="SUPFAM" id="SSF111369">
    <property type="entry name" value="HlyD-like secretion proteins"/>
    <property type="match status" value="3"/>
</dbReference>
<name>A0ABM8ENR4_9BACT</name>
<gene>
    <name evidence="5" type="primary">ybhG</name>
    <name evidence="5" type="ORF">GURASL_31550</name>
</gene>
<evidence type="ECO:0000259" key="3">
    <source>
        <dbReference type="Pfam" id="PF25881"/>
    </source>
</evidence>
<dbReference type="InterPro" id="IPR050465">
    <property type="entry name" value="UPF0194_transport"/>
</dbReference>
<dbReference type="Gene3D" id="2.40.50.100">
    <property type="match status" value="1"/>
</dbReference>
<feature type="domain" description="YknX-like beta-barrel" evidence="4">
    <location>
        <begin position="241"/>
        <end position="323"/>
    </location>
</feature>
<evidence type="ECO:0000256" key="1">
    <source>
        <dbReference type="ARBA" id="ARBA00004196"/>
    </source>
</evidence>
<dbReference type="InterPro" id="IPR059052">
    <property type="entry name" value="HH_YbhG-like"/>
</dbReference>
<evidence type="ECO:0000259" key="4">
    <source>
        <dbReference type="Pfam" id="PF25990"/>
    </source>
</evidence>
<dbReference type="EMBL" id="AP027151">
    <property type="protein sequence ID" value="BDV44232.1"/>
    <property type="molecule type" value="Genomic_DNA"/>
</dbReference>
<dbReference type="RefSeq" id="WP_282000339.1">
    <property type="nucleotide sequence ID" value="NZ_AP027151.1"/>
</dbReference>
<dbReference type="Pfam" id="PF25990">
    <property type="entry name" value="Beta-barrel_YknX"/>
    <property type="match status" value="1"/>
</dbReference>
<proteinExistence type="predicted"/>
<evidence type="ECO:0000313" key="5">
    <source>
        <dbReference type="EMBL" id="BDV44232.1"/>
    </source>
</evidence>
<dbReference type="PANTHER" id="PTHR32347">
    <property type="entry name" value="EFFLUX SYSTEM COMPONENT YKNX-RELATED"/>
    <property type="match status" value="1"/>
</dbReference>
<dbReference type="Gene3D" id="1.10.287.470">
    <property type="entry name" value="Helix hairpin bin"/>
    <property type="match status" value="1"/>
</dbReference>
<evidence type="ECO:0000256" key="2">
    <source>
        <dbReference type="ARBA" id="ARBA00023054"/>
    </source>
</evidence>
<dbReference type="Proteomes" id="UP001317705">
    <property type="component" value="Chromosome"/>
</dbReference>
<dbReference type="InterPro" id="IPR058636">
    <property type="entry name" value="Beta-barrel_YknX"/>
</dbReference>
<protein>
    <submittedName>
        <fullName evidence="5">Hemolysin secretion protein D</fullName>
    </submittedName>
</protein>
<keyword evidence="6" id="KW-1185">Reference proteome</keyword>
<dbReference type="Gene3D" id="2.40.30.170">
    <property type="match status" value="1"/>
</dbReference>
<dbReference type="Pfam" id="PF25881">
    <property type="entry name" value="HH_YBHG"/>
    <property type="match status" value="1"/>
</dbReference>
<accession>A0ABM8ENR4</accession>
<sequence length="329" mass="36664">MKKPLILVPVLLLVATAGYFLTRHNTPAAGTIKVSGNIEVTEVQVSFKIPGRIRERLVDEGEDVKAGQTVALLDDEDYRLEVAQRQQEVAAFAAQLRELATGYRKEDIARADAAVRGAQAEAERRQLDFTRQQELYRREVIPKRDFDTAKASYETTQATLREALAQQQLLHRGPRQEQIDAARARMKQAEEALALARTRLGYTTLTAPLAGLVLAKHAEAGEQVVAGTPVITVGDVRNTWIRAYINETDLGRVKVGQHARIRTDTYPNKVYDGTVSFIAQDAEFTPKNVQTEKERVKLVYRIKITVPNPNRELKPGMPADAEIIIGESN</sequence>
<organism evidence="5 6">
    <name type="scientific">Geotalea uraniireducens</name>
    <dbReference type="NCBI Taxonomy" id="351604"/>
    <lineage>
        <taxon>Bacteria</taxon>
        <taxon>Pseudomonadati</taxon>
        <taxon>Thermodesulfobacteriota</taxon>
        <taxon>Desulfuromonadia</taxon>
        <taxon>Geobacterales</taxon>
        <taxon>Geobacteraceae</taxon>
        <taxon>Geotalea</taxon>
    </lineage>
</organism>
<reference evidence="5 6" key="1">
    <citation type="submission" date="2022-12" db="EMBL/GenBank/DDBJ databases">
        <title>Polyphasic characterization of Geotalea uranireducens NIT-SL11 newly isolated from a complex of sewage sludge and microbially reduced graphene oxide.</title>
        <authorList>
            <person name="Xie L."/>
            <person name="Yoshida N."/>
            <person name="Meng L."/>
        </authorList>
    </citation>
    <scope>NUCLEOTIDE SEQUENCE [LARGE SCALE GENOMIC DNA]</scope>
    <source>
        <strain evidence="5 6">NIT-SL11</strain>
    </source>
</reference>
<dbReference type="PANTHER" id="PTHR32347:SF29">
    <property type="entry name" value="UPF0194 MEMBRANE PROTEIN YBHG"/>
    <property type="match status" value="1"/>
</dbReference>
<evidence type="ECO:0000313" key="6">
    <source>
        <dbReference type="Proteomes" id="UP001317705"/>
    </source>
</evidence>